<proteinExistence type="predicted"/>
<gene>
    <name evidence="1" type="ORF">K458DRAFT_391504</name>
</gene>
<dbReference type="Proteomes" id="UP000799291">
    <property type="component" value="Unassembled WGS sequence"/>
</dbReference>
<keyword evidence="2" id="KW-1185">Reference proteome</keyword>
<protein>
    <submittedName>
        <fullName evidence="1">Uncharacterized protein</fullName>
    </submittedName>
</protein>
<dbReference type="AlphaFoldDB" id="A0A6G1IVI3"/>
<accession>A0A6G1IVI3</accession>
<organism evidence="1 2">
    <name type="scientific">Lentithecium fluviatile CBS 122367</name>
    <dbReference type="NCBI Taxonomy" id="1168545"/>
    <lineage>
        <taxon>Eukaryota</taxon>
        <taxon>Fungi</taxon>
        <taxon>Dikarya</taxon>
        <taxon>Ascomycota</taxon>
        <taxon>Pezizomycotina</taxon>
        <taxon>Dothideomycetes</taxon>
        <taxon>Pleosporomycetidae</taxon>
        <taxon>Pleosporales</taxon>
        <taxon>Massarineae</taxon>
        <taxon>Lentitheciaceae</taxon>
        <taxon>Lentithecium</taxon>
    </lineage>
</organism>
<evidence type="ECO:0000313" key="1">
    <source>
        <dbReference type="EMBL" id="KAF2681990.1"/>
    </source>
</evidence>
<sequence length="177" mass="20423">MSLFAEWPVEVYQQIVDHAYRKVFLEEHEPYQWNELWPMTMQKLLTYKAPTIRELTLHILPHRHTRFNTALYGAATSHTSTTAGVRAIPLALESNQDNFKIWVPVIAVYDKHSKPIIITDKRVTKADWDVLERFAKEERILRVVLVPNGGRIDFLRKLTEVGGEAGDGKEAVRVGFL</sequence>
<evidence type="ECO:0000313" key="2">
    <source>
        <dbReference type="Proteomes" id="UP000799291"/>
    </source>
</evidence>
<reference evidence="1" key="1">
    <citation type="journal article" date="2020" name="Stud. Mycol.">
        <title>101 Dothideomycetes genomes: a test case for predicting lifestyles and emergence of pathogens.</title>
        <authorList>
            <person name="Haridas S."/>
            <person name="Albert R."/>
            <person name="Binder M."/>
            <person name="Bloem J."/>
            <person name="Labutti K."/>
            <person name="Salamov A."/>
            <person name="Andreopoulos B."/>
            <person name="Baker S."/>
            <person name="Barry K."/>
            <person name="Bills G."/>
            <person name="Bluhm B."/>
            <person name="Cannon C."/>
            <person name="Castanera R."/>
            <person name="Culley D."/>
            <person name="Daum C."/>
            <person name="Ezra D."/>
            <person name="Gonzalez J."/>
            <person name="Henrissat B."/>
            <person name="Kuo A."/>
            <person name="Liang C."/>
            <person name="Lipzen A."/>
            <person name="Lutzoni F."/>
            <person name="Magnuson J."/>
            <person name="Mondo S."/>
            <person name="Nolan M."/>
            <person name="Ohm R."/>
            <person name="Pangilinan J."/>
            <person name="Park H.-J."/>
            <person name="Ramirez L."/>
            <person name="Alfaro M."/>
            <person name="Sun H."/>
            <person name="Tritt A."/>
            <person name="Yoshinaga Y."/>
            <person name="Zwiers L.-H."/>
            <person name="Turgeon B."/>
            <person name="Goodwin S."/>
            <person name="Spatafora J."/>
            <person name="Crous P."/>
            <person name="Grigoriev I."/>
        </authorList>
    </citation>
    <scope>NUCLEOTIDE SEQUENCE</scope>
    <source>
        <strain evidence="1">CBS 122367</strain>
    </source>
</reference>
<dbReference type="EMBL" id="MU005589">
    <property type="protein sequence ID" value="KAF2681990.1"/>
    <property type="molecule type" value="Genomic_DNA"/>
</dbReference>
<name>A0A6G1IVI3_9PLEO</name>